<evidence type="ECO:0000313" key="1">
    <source>
        <dbReference type="EMBL" id="HJE91961.1"/>
    </source>
</evidence>
<protein>
    <recommendedName>
        <fullName evidence="3">Alpha/beta hydrolase</fullName>
    </recommendedName>
</protein>
<dbReference type="SUPFAM" id="SSF53474">
    <property type="entry name" value="alpha/beta-Hydrolases"/>
    <property type="match status" value="1"/>
</dbReference>
<evidence type="ECO:0008006" key="3">
    <source>
        <dbReference type="Google" id="ProtNLM"/>
    </source>
</evidence>
<dbReference type="Gene3D" id="3.40.50.1820">
    <property type="entry name" value="alpha/beta hydrolase"/>
    <property type="match status" value="1"/>
</dbReference>
<sequence>GTRDVVLFAGQRHNVHNYFPQARIIPMRGLGHVPMSDDPERIAQIIDTSAARSFAREKRLGSLRDKNGER</sequence>
<comment type="caution">
    <text evidence="1">The sequence shown here is derived from an EMBL/GenBank/DDBJ whole genome shotgun (WGS) entry which is preliminary data.</text>
</comment>
<evidence type="ECO:0000313" key="2">
    <source>
        <dbReference type="Proteomes" id="UP000776650"/>
    </source>
</evidence>
<dbReference type="RefSeq" id="WP_369693083.1">
    <property type="nucleotide sequence ID" value="NZ_DYXM01000254.1"/>
</dbReference>
<reference evidence="1" key="1">
    <citation type="journal article" date="2021" name="PeerJ">
        <title>Extensive microbial diversity within the chicken gut microbiome revealed by metagenomics and culture.</title>
        <authorList>
            <person name="Gilroy R."/>
            <person name="Ravi A."/>
            <person name="Getino M."/>
            <person name="Pursley I."/>
            <person name="Horton D.L."/>
            <person name="Alikhan N.F."/>
            <person name="Baker D."/>
            <person name="Gharbi K."/>
            <person name="Hall N."/>
            <person name="Watson M."/>
            <person name="Adriaenssens E.M."/>
            <person name="Foster-Nyarko E."/>
            <person name="Jarju S."/>
            <person name="Secka A."/>
            <person name="Antonio M."/>
            <person name="Oren A."/>
            <person name="Chaudhuri R.R."/>
            <person name="La Ragione R."/>
            <person name="Hildebrand F."/>
            <person name="Pallen M.J."/>
        </authorList>
    </citation>
    <scope>NUCLEOTIDE SEQUENCE</scope>
    <source>
        <strain evidence="1">ChiGjej1B1-18357</strain>
    </source>
</reference>
<feature type="non-terminal residue" evidence="1">
    <location>
        <position position="1"/>
    </location>
</feature>
<organism evidence="1 2">
    <name type="scientific">Dietzia timorensis</name>
    <dbReference type="NCBI Taxonomy" id="499555"/>
    <lineage>
        <taxon>Bacteria</taxon>
        <taxon>Bacillati</taxon>
        <taxon>Actinomycetota</taxon>
        <taxon>Actinomycetes</taxon>
        <taxon>Mycobacteriales</taxon>
        <taxon>Dietziaceae</taxon>
        <taxon>Dietzia</taxon>
    </lineage>
</organism>
<reference evidence="1" key="2">
    <citation type="submission" date="2021-09" db="EMBL/GenBank/DDBJ databases">
        <authorList>
            <person name="Gilroy R."/>
        </authorList>
    </citation>
    <scope>NUCLEOTIDE SEQUENCE</scope>
    <source>
        <strain evidence="1">ChiGjej1B1-18357</strain>
    </source>
</reference>
<accession>A0A921F5C4</accession>
<proteinExistence type="predicted"/>
<dbReference type="InterPro" id="IPR029058">
    <property type="entry name" value="AB_hydrolase_fold"/>
</dbReference>
<name>A0A921F5C4_9ACTN</name>
<gene>
    <name evidence="1" type="ORF">K8V11_13230</name>
</gene>
<dbReference type="EMBL" id="DYXM01000254">
    <property type="protein sequence ID" value="HJE91961.1"/>
    <property type="molecule type" value="Genomic_DNA"/>
</dbReference>
<dbReference type="AlphaFoldDB" id="A0A921F5C4"/>
<dbReference type="Proteomes" id="UP000776650">
    <property type="component" value="Unassembled WGS sequence"/>
</dbReference>